<feature type="transmembrane region" description="Helical" evidence="1">
    <location>
        <begin position="21"/>
        <end position="40"/>
    </location>
</feature>
<keyword evidence="3" id="KW-1185">Reference proteome</keyword>
<dbReference type="PANTHER" id="PTHR41386">
    <property type="entry name" value="INTEGRAL MEMBRANE PROTEIN-RELATED"/>
    <property type="match status" value="1"/>
</dbReference>
<proteinExistence type="predicted"/>
<dbReference type="Pfam" id="PF06210">
    <property type="entry name" value="DUF1003"/>
    <property type="match status" value="1"/>
</dbReference>
<dbReference type="AlphaFoldDB" id="A0A941EH27"/>
<evidence type="ECO:0000313" key="2">
    <source>
        <dbReference type="EMBL" id="MBR7830530.1"/>
    </source>
</evidence>
<name>A0A941EH27_9ACTN</name>
<protein>
    <submittedName>
        <fullName evidence="2">DUF1003 domain-containing protein</fullName>
    </submittedName>
</protein>
<accession>A0A941EH27</accession>
<evidence type="ECO:0000256" key="1">
    <source>
        <dbReference type="SAM" id="Phobius"/>
    </source>
</evidence>
<dbReference type="PANTHER" id="PTHR41386:SF1">
    <property type="entry name" value="MEMBRANE PROTEIN"/>
    <property type="match status" value="1"/>
</dbReference>
<dbReference type="EMBL" id="JAGSOH010000138">
    <property type="protein sequence ID" value="MBR7830530.1"/>
    <property type="molecule type" value="Genomic_DNA"/>
</dbReference>
<dbReference type="Proteomes" id="UP000676325">
    <property type="component" value="Unassembled WGS sequence"/>
</dbReference>
<sequence length="132" mass="14742">MRTGEQLTLGERAADKMRNGMGSWAFVFGACGFLAVWMLFNRNTGFDPYPFILLNLVLSCVAALQGAILLIAAKRSDQISSELAQHDYETDCASQEILKTLQEDFAELTRQHAMQSEQLREALTLLRARVAD</sequence>
<organism evidence="2 3">
    <name type="scientific">Actinospica acidithermotolerans</name>
    <dbReference type="NCBI Taxonomy" id="2828514"/>
    <lineage>
        <taxon>Bacteria</taxon>
        <taxon>Bacillati</taxon>
        <taxon>Actinomycetota</taxon>
        <taxon>Actinomycetes</taxon>
        <taxon>Catenulisporales</taxon>
        <taxon>Actinospicaceae</taxon>
        <taxon>Actinospica</taxon>
    </lineage>
</organism>
<feature type="transmembrane region" description="Helical" evidence="1">
    <location>
        <begin position="52"/>
        <end position="73"/>
    </location>
</feature>
<keyword evidence="1" id="KW-1133">Transmembrane helix</keyword>
<gene>
    <name evidence="2" type="ORF">KDK95_29785</name>
</gene>
<keyword evidence="1" id="KW-0472">Membrane</keyword>
<comment type="caution">
    <text evidence="2">The sequence shown here is derived from an EMBL/GenBank/DDBJ whole genome shotgun (WGS) entry which is preliminary data.</text>
</comment>
<evidence type="ECO:0000313" key="3">
    <source>
        <dbReference type="Proteomes" id="UP000676325"/>
    </source>
</evidence>
<dbReference type="InterPro" id="IPR010406">
    <property type="entry name" value="DUF1003"/>
</dbReference>
<dbReference type="RefSeq" id="WP_212521656.1">
    <property type="nucleotide sequence ID" value="NZ_JAGSOH010000138.1"/>
</dbReference>
<keyword evidence="1" id="KW-0812">Transmembrane</keyword>
<dbReference type="PROSITE" id="PS51257">
    <property type="entry name" value="PROKAR_LIPOPROTEIN"/>
    <property type="match status" value="1"/>
</dbReference>
<reference evidence="2" key="1">
    <citation type="submission" date="2021-04" db="EMBL/GenBank/DDBJ databases">
        <title>Genome based classification of Actinospica acidithermotolerans sp. nov., an actinobacterium isolated from an Indonesian hot spring.</title>
        <authorList>
            <person name="Kusuma A.B."/>
            <person name="Putra K.E."/>
            <person name="Nafisah S."/>
            <person name="Loh J."/>
            <person name="Nouioui I."/>
            <person name="Goodfellow M."/>
        </authorList>
    </citation>
    <scope>NUCLEOTIDE SEQUENCE</scope>
    <source>
        <strain evidence="2">MGRD01-02</strain>
    </source>
</reference>